<comment type="caution">
    <text evidence="2">The sequence shown here is derived from an EMBL/GenBank/DDBJ whole genome shotgun (WGS) entry which is preliminary data.</text>
</comment>
<sequence>MQEQTSNRPVLLRSKGVVVSDCGKVTRRGWQVRIEKMSESKPSDDASLCPKALSKLR</sequence>
<dbReference type="EMBL" id="CYGY02000078">
    <property type="protein sequence ID" value="SIT50340.1"/>
    <property type="molecule type" value="Genomic_DNA"/>
</dbReference>
<dbReference type="Proteomes" id="UP000195569">
    <property type="component" value="Unassembled WGS sequence"/>
</dbReference>
<feature type="region of interest" description="Disordered" evidence="1">
    <location>
        <begin position="36"/>
        <end position="57"/>
    </location>
</feature>
<evidence type="ECO:0000313" key="2">
    <source>
        <dbReference type="EMBL" id="SIT50340.1"/>
    </source>
</evidence>
<keyword evidence="3" id="KW-1185">Reference proteome</keyword>
<accession>A0A1N7SSM3</accession>
<evidence type="ECO:0000256" key="1">
    <source>
        <dbReference type="SAM" id="MobiDB-lite"/>
    </source>
</evidence>
<proteinExistence type="predicted"/>
<gene>
    <name evidence="2" type="ORF">BN2476_780010</name>
</gene>
<name>A0A1N7SSM3_9BURK</name>
<evidence type="ECO:0000313" key="3">
    <source>
        <dbReference type="Proteomes" id="UP000195569"/>
    </source>
</evidence>
<dbReference type="AlphaFoldDB" id="A0A1N7SSM3"/>
<organism evidence="2 3">
    <name type="scientific">Paraburkholderia piptadeniae</name>
    <dbReference type="NCBI Taxonomy" id="1701573"/>
    <lineage>
        <taxon>Bacteria</taxon>
        <taxon>Pseudomonadati</taxon>
        <taxon>Pseudomonadota</taxon>
        <taxon>Betaproteobacteria</taxon>
        <taxon>Burkholderiales</taxon>
        <taxon>Burkholderiaceae</taxon>
        <taxon>Paraburkholderia</taxon>
    </lineage>
</organism>
<reference evidence="2" key="1">
    <citation type="submission" date="2016-12" db="EMBL/GenBank/DDBJ databases">
        <authorList>
            <person name="Moulin L."/>
        </authorList>
    </citation>
    <scope>NUCLEOTIDE SEQUENCE [LARGE SCALE GENOMIC DNA]</scope>
    <source>
        <strain evidence="2">STM 7183</strain>
    </source>
</reference>
<protein>
    <submittedName>
        <fullName evidence="2">Uncharacterized protein</fullName>
    </submittedName>
</protein>